<feature type="transmembrane region" description="Helical" evidence="8">
    <location>
        <begin position="259"/>
        <end position="280"/>
    </location>
</feature>
<dbReference type="Gene3D" id="1.10.3720.10">
    <property type="entry name" value="MetI-like"/>
    <property type="match status" value="1"/>
</dbReference>
<evidence type="ECO:0000256" key="4">
    <source>
        <dbReference type="ARBA" id="ARBA00022692"/>
    </source>
</evidence>
<evidence type="ECO:0000256" key="7">
    <source>
        <dbReference type="SAM" id="MobiDB-lite"/>
    </source>
</evidence>
<evidence type="ECO:0000256" key="1">
    <source>
        <dbReference type="ARBA" id="ARBA00004651"/>
    </source>
</evidence>
<dbReference type="Pfam" id="PF12911">
    <property type="entry name" value="OppC_N"/>
    <property type="match status" value="1"/>
</dbReference>
<feature type="transmembrane region" description="Helical" evidence="8">
    <location>
        <begin position="43"/>
        <end position="64"/>
    </location>
</feature>
<proteinExistence type="predicted"/>
<dbReference type="AlphaFoldDB" id="A0A6J7JGE5"/>
<dbReference type="SUPFAM" id="SSF161098">
    <property type="entry name" value="MetI-like"/>
    <property type="match status" value="1"/>
</dbReference>
<evidence type="ECO:0000256" key="5">
    <source>
        <dbReference type="ARBA" id="ARBA00022989"/>
    </source>
</evidence>
<feature type="transmembrane region" description="Helical" evidence="8">
    <location>
        <begin position="173"/>
        <end position="197"/>
    </location>
</feature>
<keyword evidence="3" id="KW-1003">Cell membrane</keyword>
<evidence type="ECO:0000256" key="2">
    <source>
        <dbReference type="ARBA" id="ARBA00022448"/>
    </source>
</evidence>
<dbReference type="EMBL" id="CAFBNF010000083">
    <property type="protein sequence ID" value="CAB4941684.1"/>
    <property type="molecule type" value="Genomic_DNA"/>
</dbReference>
<protein>
    <submittedName>
        <fullName evidence="10">Unannotated protein</fullName>
    </submittedName>
</protein>
<dbReference type="Pfam" id="PF00528">
    <property type="entry name" value="BPD_transp_1"/>
    <property type="match status" value="1"/>
</dbReference>
<dbReference type="PROSITE" id="PS50928">
    <property type="entry name" value="ABC_TM1"/>
    <property type="match status" value="1"/>
</dbReference>
<dbReference type="GO" id="GO:0005886">
    <property type="term" value="C:plasma membrane"/>
    <property type="evidence" value="ECO:0007669"/>
    <property type="project" value="UniProtKB-SubCell"/>
</dbReference>
<dbReference type="InterPro" id="IPR025966">
    <property type="entry name" value="OppC_N"/>
</dbReference>
<feature type="domain" description="ABC transmembrane type-1" evidence="9">
    <location>
        <begin position="133"/>
        <end position="335"/>
    </location>
</feature>
<feature type="transmembrane region" description="Helical" evidence="8">
    <location>
        <begin position="315"/>
        <end position="335"/>
    </location>
</feature>
<keyword evidence="6 8" id="KW-0472">Membrane</keyword>
<accession>A0A6J7JGE5</accession>
<dbReference type="InterPro" id="IPR000515">
    <property type="entry name" value="MetI-like"/>
</dbReference>
<dbReference type="InterPro" id="IPR050366">
    <property type="entry name" value="BP-dependent_transpt_permease"/>
</dbReference>
<evidence type="ECO:0000256" key="8">
    <source>
        <dbReference type="SAM" id="Phobius"/>
    </source>
</evidence>
<keyword evidence="2" id="KW-0813">Transport</keyword>
<comment type="subcellular location">
    <subcellularLocation>
        <location evidence="1">Cell membrane</location>
        <topology evidence="1">Multi-pass membrane protein</topology>
    </subcellularLocation>
</comment>
<gene>
    <name evidence="10" type="ORF">UFOPK3773_00898</name>
</gene>
<feature type="transmembrane region" description="Helical" evidence="8">
    <location>
        <begin position="137"/>
        <end position="161"/>
    </location>
</feature>
<name>A0A6J7JGE5_9ZZZZ</name>
<dbReference type="GO" id="GO:0055085">
    <property type="term" value="P:transmembrane transport"/>
    <property type="evidence" value="ECO:0007669"/>
    <property type="project" value="InterPro"/>
</dbReference>
<dbReference type="CDD" id="cd06261">
    <property type="entry name" value="TM_PBP2"/>
    <property type="match status" value="1"/>
</dbReference>
<evidence type="ECO:0000256" key="6">
    <source>
        <dbReference type="ARBA" id="ARBA00023136"/>
    </source>
</evidence>
<feature type="transmembrane region" description="Helical" evidence="8">
    <location>
        <begin position="209"/>
        <end position="228"/>
    </location>
</feature>
<organism evidence="10">
    <name type="scientific">freshwater metagenome</name>
    <dbReference type="NCBI Taxonomy" id="449393"/>
    <lineage>
        <taxon>unclassified sequences</taxon>
        <taxon>metagenomes</taxon>
        <taxon>ecological metagenomes</taxon>
    </lineage>
</organism>
<dbReference type="PANTHER" id="PTHR43386:SF1">
    <property type="entry name" value="D,D-DIPEPTIDE TRANSPORT SYSTEM PERMEASE PROTEIN DDPC-RELATED"/>
    <property type="match status" value="1"/>
</dbReference>
<keyword evidence="5 8" id="KW-1133">Transmembrane helix</keyword>
<evidence type="ECO:0000313" key="10">
    <source>
        <dbReference type="EMBL" id="CAB4941684.1"/>
    </source>
</evidence>
<sequence length="352" mass="37164">MTTLDAEVAGHHGPAASRRPESPSAPTPGPWRQAWRDLRRNRVAMGSLVVLVLIVVVCIAAPLYESAIAHTDAFTSNVQGVIVIDGQQVKVLETSSEGLGLGVNPIGPTWTNQFFLGADNQGRDVAARMLYGGRNSILIGFASAILCCVVAGVVGIVAGFFGRGVDAVLSRGLDVLWAFPVYLLAICLSVVLINSSVSVGPVTLTSGSLWLPIVIIGLVYVPYVARPVRGQVMSLREREFVQAAVGAGAPDLRLLRREILPNVLPTIIVFLPLMAAINMLTEAALSFLSIGVQPPEASWGTIINDGVGLLYTRPWVALAPGIMLALTAVVLNLLGDGVRDSLDPKARLRGGV</sequence>
<evidence type="ECO:0000256" key="3">
    <source>
        <dbReference type="ARBA" id="ARBA00022475"/>
    </source>
</evidence>
<dbReference type="InterPro" id="IPR035906">
    <property type="entry name" value="MetI-like_sf"/>
</dbReference>
<reference evidence="10" key="1">
    <citation type="submission" date="2020-05" db="EMBL/GenBank/DDBJ databases">
        <authorList>
            <person name="Chiriac C."/>
            <person name="Salcher M."/>
            <person name="Ghai R."/>
            <person name="Kavagutti S V."/>
        </authorList>
    </citation>
    <scope>NUCLEOTIDE SEQUENCE</scope>
</reference>
<keyword evidence="4 8" id="KW-0812">Transmembrane</keyword>
<feature type="region of interest" description="Disordered" evidence="7">
    <location>
        <begin position="1"/>
        <end position="32"/>
    </location>
</feature>
<evidence type="ECO:0000259" key="9">
    <source>
        <dbReference type="PROSITE" id="PS50928"/>
    </source>
</evidence>
<dbReference type="PANTHER" id="PTHR43386">
    <property type="entry name" value="OLIGOPEPTIDE TRANSPORT SYSTEM PERMEASE PROTEIN APPC"/>
    <property type="match status" value="1"/>
</dbReference>